<dbReference type="InterPro" id="IPR006680">
    <property type="entry name" value="Amidohydro-rel"/>
</dbReference>
<dbReference type="EMBL" id="JBHSCX010000021">
    <property type="protein sequence ID" value="MFC4364294.1"/>
    <property type="molecule type" value="Genomic_DNA"/>
</dbReference>
<dbReference type="Pfam" id="PF01979">
    <property type="entry name" value="Amidohydro_1"/>
    <property type="match status" value="1"/>
</dbReference>
<proteinExistence type="predicted"/>
<gene>
    <name evidence="3" type="ORF">ACFOX3_18440</name>
</gene>
<name>A0ABV8V8P6_9GAMM</name>
<feature type="chain" id="PRO_5045573799" evidence="1">
    <location>
        <begin position="34"/>
        <end position="492"/>
    </location>
</feature>
<dbReference type="PANTHER" id="PTHR43135">
    <property type="entry name" value="ALPHA-D-RIBOSE 1-METHYLPHOSPHONATE 5-TRIPHOSPHATE DIPHOSPHATASE"/>
    <property type="match status" value="1"/>
</dbReference>
<organism evidence="3 4">
    <name type="scientific">Simiduia curdlanivorans</name>
    <dbReference type="NCBI Taxonomy" id="1492769"/>
    <lineage>
        <taxon>Bacteria</taxon>
        <taxon>Pseudomonadati</taxon>
        <taxon>Pseudomonadota</taxon>
        <taxon>Gammaproteobacteria</taxon>
        <taxon>Cellvibrionales</taxon>
        <taxon>Cellvibrionaceae</taxon>
        <taxon>Simiduia</taxon>
    </lineage>
</organism>
<comment type="caution">
    <text evidence="3">The sequence shown here is derived from an EMBL/GenBank/DDBJ whole genome shotgun (WGS) entry which is preliminary data.</text>
</comment>
<dbReference type="RefSeq" id="WP_290262336.1">
    <property type="nucleotide sequence ID" value="NZ_JAUFQG010000004.1"/>
</dbReference>
<dbReference type="Gene3D" id="3.20.20.140">
    <property type="entry name" value="Metal-dependent hydrolases"/>
    <property type="match status" value="2"/>
</dbReference>
<evidence type="ECO:0000313" key="3">
    <source>
        <dbReference type="EMBL" id="MFC4364294.1"/>
    </source>
</evidence>
<evidence type="ECO:0000313" key="4">
    <source>
        <dbReference type="Proteomes" id="UP001595840"/>
    </source>
</evidence>
<dbReference type="InterPro" id="IPR051781">
    <property type="entry name" value="Metallo-dep_Hydrolase"/>
</dbReference>
<feature type="signal peptide" evidence="1">
    <location>
        <begin position="1"/>
        <end position="33"/>
    </location>
</feature>
<keyword evidence="1" id="KW-0732">Signal</keyword>
<dbReference type="InterPro" id="IPR032466">
    <property type="entry name" value="Metal_Hydrolase"/>
</dbReference>
<dbReference type="InterPro" id="IPR011059">
    <property type="entry name" value="Metal-dep_hydrolase_composite"/>
</dbReference>
<evidence type="ECO:0000259" key="2">
    <source>
        <dbReference type="Pfam" id="PF01979"/>
    </source>
</evidence>
<dbReference type="Gene3D" id="2.30.40.10">
    <property type="entry name" value="Urease, subunit C, domain 1"/>
    <property type="match status" value="2"/>
</dbReference>
<evidence type="ECO:0000256" key="1">
    <source>
        <dbReference type="SAM" id="SignalP"/>
    </source>
</evidence>
<feature type="domain" description="Amidohydrolase-related" evidence="2">
    <location>
        <begin position="368"/>
        <end position="468"/>
    </location>
</feature>
<dbReference type="SUPFAM" id="SSF51338">
    <property type="entry name" value="Composite domain of metallo-dependent hydrolases"/>
    <property type="match status" value="1"/>
</dbReference>
<protein>
    <submittedName>
        <fullName evidence="3">Amidohydrolase family protein</fullName>
    </submittedName>
</protein>
<keyword evidence="4" id="KW-1185">Reference proteome</keyword>
<dbReference type="PANTHER" id="PTHR43135:SF3">
    <property type="entry name" value="ALPHA-D-RIBOSE 1-METHYLPHOSPHONATE 5-TRIPHOSPHATE DIPHOSPHATASE"/>
    <property type="match status" value="1"/>
</dbReference>
<dbReference type="SUPFAM" id="SSF51556">
    <property type="entry name" value="Metallo-dependent hydrolases"/>
    <property type="match status" value="1"/>
</dbReference>
<sequence>MKMTRFQTILKAMLKPVAVVVSGCLCICSSVFAAPDSYVLHNANLIDPYSQSVISNGWLQVTGDSIVALGTGAGPASVQRIDLAGAYLLPGLVDAHMHLTAGPLSVSVENGAPSISMASQEDITRFHALAALASGVTSAFSPAGDPVANQAYAANQRAGLWRGPALSYAGLSFEPTPIVGGTVYPLDPQAWRQEIARQKALGVSHIKLYQGLSEAELRQGIALAHEAGLSSIAHLDQVSWQFAVDAGVDALTHALLPSAELLPAEVRAEYQAGIEPGSSQYLYRWFELVDYDAAPMQKLFASLAAQKVRVDLTLLVNEMMYFYPQLAELYPERRWQQHPAIASTWRQNLGMSVYNWSEQDFARAQAAFPKVLELLVRLHRAGVPLLLGSDSYAGGDWFWRELALHQLAGLDNWHILQMVTSTAARELKLANVGRLETGFFADLVILTTNPLQDISAVETVERVIQRGNIYSIAALRKELDVLSTDSITVKQE</sequence>
<dbReference type="Proteomes" id="UP001595840">
    <property type="component" value="Unassembled WGS sequence"/>
</dbReference>
<reference evidence="4" key="1">
    <citation type="journal article" date="2019" name="Int. J. Syst. Evol. Microbiol.">
        <title>The Global Catalogue of Microorganisms (GCM) 10K type strain sequencing project: providing services to taxonomists for standard genome sequencing and annotation.</title>
        <authorList>
            <consortium name="The Broad Institute Genomics Platform"/>
            <consortium name="The Broad Institute Genome Sequencing Center for Infectious Disease"/>
            <person name="Wu L."/>
            <person name="Ma J."/>
        </authorList>
    </citation>
    <scope>NUCLEOTIDE SEQUENCE [LARGE SCALE GENOMIC DNA]</scope>
    <source>
        <strain evidence="4">CECT 8570</strain>
    </source>
</reference>
<accession>A0ABV8V8P6</accession>